<feature type="compositionally biased region" description="Polar residues" evidence="1">
    <location>
        <begin position="89"/>
        <end position="109"/>
    </location>
</feature>
<comment type="caution">
    <text evidence="2">The sequence shown here is derived from an EMBL/GenBank/DDBJ whole genome shotgun (WGS) entry which is preliminary data.</text>
</comment>
<feature type="region of interest" description="Disordered" evidence="1">
    <location>
        <begin position="225"/>
        <end position="253"/>
    </location>
</feature>
<dbReference type="AlphaFoldDB" id="A0AAV9VJM0"/>
<feature type="compositionally biased region" description="Basic and acidic residues" evidence="1">
    <location>
        <begin position="370"/>
        <end position="380"/>
    </location>
</feature>
<name>A0AAV9VJM0_9PEZI</name>
<dbReference type="Proteomes" id="UP001373714">
    <property type="component" value="Unassembled WGS sequence"/>
</dbReference>
<protein>
    <submittedName>
        <fullName evidence="2">Uncharacterized protein</fullName>
    </submittedName>
</protein>
<feature type="compositionally biased region" description="Polar residues" evidence="1">
    <location>
        <begin position="11"/>
        <end position="22"/>
    </location>
</feature>
<sequence length="424" mass="47151">MLVVVEDSGAPGSNDQGETSDPGTLDLTDQEKTEDSGVPGSDQSKFDDPGASGLDYQGKTDTSSAPGPNDQGKTDDLGVPGPDDETETTDPVSKQQASSGLLNQPSQGGQAPPSVHSTIPHIEGDLMTLCNDFSKFSITRNAQHRNTLGGEDQPTSEPQTRFDLQTELSEFKIPELKEIIGFYKEMEQQLGQDSNGKILQALRKYLSEGVAVNDKCNDSLASQIDMGKESPQQAPRSVKTLDPATSIPKSENQQVDADMGTLEKKYKDSHPDLDKLQLELKLQQFDNRELLLDQKRLHLLLEIAKFQEIGILELWSEEKEEYQQHKAEAEYLRDALAASQTKNAELESQLHDKARELQQASDKLYQNNEKLTKVEKERKTSGNALHRRGLQAEIMRNQINNLEADKQRLERAAAARNKYHRDGR</sequence>
<reference evidence="2 3" key="1">
    <citation type="submission" date="2019-10" db="EMBL/GenBank/DDBJ databases">
        <authorList>
            <person name="Palmer J.M."/>
        </authorList>
    </citation>
    <scope>NUCLEOTIDE SEQUENCE [LARGE SCALE GENOMIC DNA]</scope>
    <source>
        <strain evidence="2 3">TWF730</strain>
    </source>
</reference>
<organism evidence="2 3">
    <name type="scientific">Orbilia blumenaviensis</name>
    <dbReference type="NCBI Taxonomy" id="1796055"/>
    <lineage>
        <taxon>Eukaryota</taxon>
        <taxon>Fungi</taxon>
        <taxon>Dikarya</taxon>
        <taxon>Ascomycota</taxon>
        <taxon>Pezizomycotina</taxon>
        <taxon>Orbiliomycetes</taxon>
        <taxon>Orbiliales</taxon>
        <taxon>Orbiliaceae</taxon>
        <taxon>Orbilia</taxon>
    </lineage>
</organism>
<feature type="region of interest" description="Disordered" evidence="1">
    <location>
        <begin position="363"/>
        <end position="391"/>
    </location>
</feature>
<feature type="region of interest" description="Disordered" evidence="1">
    <location>
        <begin position="1"/>
        <end position="119"/>
    </location>
</feature>
<evidence type="ECO:0000313" key="3">
    <source>
        <dbReference type="Proteomes" id="UP001373714"/>
    </source>
</evidence>
<dbReference type="EMBL" id="JAVHNS010000002">
    <property type="protein sequence ID" value="KAK6361329.1"/>
    <property type="molecule type" value="Genomic_DNA"/>
</dbReference>
<proteinExistence type="predicted"/>
<accession>A0AAV9VJM0</accession>
<gene>
    <name evidence="2" type="ORF">TWF730_005064</name>
</gene>
<evidence type="ECO:0000313" key="2">
    <source>
        <dbReference type="EMBL" id="KAK6361329.1"/>
    </source>
</evidence>
<keyword evidence="3" id="KW-1185">Reference proteome</keyword>
<evidence type="ECO:0000256" key="1">
    <source>
        <dbReference type="SAM" id="MobiDB-lite"/>
    </source>
</evidence>